<evidence type="ECO:0000256" key="1">
    <source>
        <dbReference type="ARBA" id="ARBA00006738"/>
    </source>
</evidence>
<dbReference type="CDD" id="cd20736">
    <property type="entry name" value="PoNe_Nuclease"/>
    <property type="match status" value="1"/>
</dbReference>
<keyword evidence="3" id="KW-0540">Nuclease</keyword>
<dbReference type="OrthoDB" id="9802516at2"/>
<dbReference type="NCBIfam" id="NF009154">
    <property type="entry name" value="PRK12497.3-3"/>
    <property type="match status" value="1"/>
</dbReference>
<reference evidence="3 4" key="1">
    <citation type="submission" date="2018-11" db="EMBL/GenBank/DDBJ databases">
        <title>Genomic Encyclopedia of Type Strains, Phase IV (KMG-IV): sequencing the most valuable type-strain genomes for metagenomic binning, comparative biology and taxonomic classification.</title>
        <authorList>
            <person name="Goeker M."/>
        </authorList>
    </citation>
    <scope>NUCLEOTIDE SEQUENCE [LARGE SCALE GENOMIC DNA]</scope>
    <source>
        <strain evidence="3 4">DSM 102936</strain>
    </source>
</reference>
<dbReference type="Pfam" id="PF02021">
    <property type="entry name" value="UPF0102"/>
    <property type="match status" value="1"/>
</dbReference>
<dbReference type="Proteomes" id="UP000282654">
    <property type="component" value="Unassembled WGS sequence"/>
</dbReference>
<dbReference type="InterPro" id="IPR003509">
    <property type="entry name" value="UPF0102_YraN-like"/>
</dbReference>
<dbReference type="SUPFAM" id="SSF52980">
    <property type="entry name" value="Restriction endonuclease-like"/>
    <property type="match status" value="1"/>
</dbReference>
<comment type="similarity">
    <text evidence="1 2">Belongs to the UPF0102 family.</text>
</comment>
<gene>
    <name evidence="3" type="ORF">EDD75_1061</name>
</gene>
<organism evidence="3 4">
    <name type="scientific">Thermodesulfitimonas autotrophica</name>
    <dbReference type="NCBI Taxonomy" id="1894989"/>
    <lineage>
        <taxon>Bacteria</taxon>
        <taxon>Bacillati</taxon>
        <taxon>Bacillota</taxon>
        <taxon>Clostridia</taxon>
        <taxon>Thermoanaerobacterales</taxon>
        <taxon>Thermoanaerobacteraceae</taxon>
        <taxon>Thermodesulfitimonas</taxon>
    </lineage>
</organism>
<keyword evidence="3" id="KW-0255">Endonuclease</keyword>
<dbReference type="NCBIfam" id="NF009150">
    <property type="entry name" value="PRK12497.1-3"/>
    <property type="match status" value="1"/>
</dbReference>
<dbReference type="Gene3D" id="3.40.1350.10">
    <property type="match status" value="1"/>
</dbReference>
<protein>
    <recommendedName>
        <fullName evidence="2">UPF0102 protein EDD75_1061</fullName>
    </recommendedName>
</protein>
<dbReference type="PANTHER" id="PTHR34039:SF1">
    <property type="entry name" value="UPF0102 PROTEIN YRAN"/>
    <property type="match status" value="1"/>
</dbReference>
<dbReference type="GO" id="GO:0003676">
    <property type="term" value="F:nucleic acid binding"/>
    <property type="evidence" value="ECO:0007669"/>
    <property type="project" value="InterPro"/>
</dbReference>
<evidence type="ECO:0000256" key="2">
    <source>
        <dbReference type="HAMAP-Rule" id="MF_00048"/>
    </source>
</evidence>
<sequence length="121" mass="14045">MPDARRRRGAEAEALAAAYLKRKGYQILARNYRCRYGEIDLIAIDQGTLVFVEVRAKSSLHFGTPQESVGYKKQQKLREVARYYLANEWRRGSPCRFDVVAVQFDRESGEMKDLEHIENAF</sequence>
<dbReference type="PANTHER" id="PTHR34039">
    <property type="entry name" value="UPF0102 PROTEIN YRAN"/>
    <property type="match status" value="1"/>
</dbReference>
<name>A0A3N5BFE5_9THEO</name>
<keyword evidence="3" id="KW-0378">Hydrolase</keyword>
<dbReference type="NCBIfam" id="TIGR00252">
    <property type="entry name" value="YraN family protein"/>
    <property type="match status" value="1"/>
</dbReference>
<dbReference type="AlphaFoldDB" id="A0A3N5BFE5"/>
<dbReference type="GO" id="GO:0004519">
    <property type="term" value="F:endonuclease activity"/>
    <property type="evidence" value="ECO:0007669"/>
    <property type="project" value="UniProtKB-KW"/>
</dbReference>
<proteinExistence type="inferred from homology"/>
<dbReference type="HAMAP" id="MF_00048">
    <property type="entry name" value="UPF0102"/>
    <property type="match status" value="1"/>
</dbReference>
<comment type="caution">
    <text evidence="3">The sequence shown here is derived from an EMBL/GenBank/DDBJ whole genome shotgun (WGS) entry which is preliminary data.</text>
</comment>
<dbReference type="EMBL" id="RKRE01000002">
    <property type="protein sequence ID" value="RPF46802.1"/>
    <property type="molecule type" value="Genomic_DNA"/>
</dbReference>
<keyword evidence="4" id="KW-1185">Reference proteome</keyword>
<dbReference type="RefSeq" id="WP_123929076.1">
    <property type="nucleotide sequence ID" value="NZ_RKRE01000002.1"/>
</dbReference>
<dbReference type="InterPro" id="IPR011856">
    <property type="entry name" value="tRNA_endonuc-like_dom_sf"/>
</dbReference>
<evidence type="ECO:0000313" key="3">
    <source>
        <dbReference type="EMBL" id="RPF46802.1"/>
    </source>
</evidence>
<evidence type="ECO:0000313" key="4">
    <source>
        <dbReference type="Proteomes" id="UP000282654"/>
    </source>
</evidence>
<dbReference type="InterPro" id="IPR011335">
    <property type="entry name" value="Restrct_endonuc-II-like"/>
</dbReference>
<accession>A0A3N5BFE5</accession>